<reference evidence="2" key="2">
    <citation type="submission" date="2025-08" db="UniProtKB">
        <authorList>
            <consortium name="Ensembl"/>
        </authorList>
    </citation>
    <scope>IDENTIFICATION</scope>
</reference>
<reference evidence="2" key="3">
    <citation type="submission" date="2025-09" db="UniProtKB">
        <authorList>
            <consortium name="Ensembl"/>
        </authorList>
    </citation>
    <scope>IDENTIFICATION</scope>
</reference>
<dbReference type="Proteomes" id="UP000694395">
    <property type="component" value="Chromosome 2"/>
</dbReference>
<dbReference type="Ensembl" id="ENSOMYT00000128734.1">
    <property type="protein sequence ID" value="ENSOMYP00000129496.1"/>
    <property type="gene ID" value="ENSOMYG00000061068.1"/>
</dbReference>
<proteinExistence type="predicted"/>
<evidence type="ECO:0000313" key="2">
    <source>
        <dbReference type="Ensembl" id="ENSOMYP00000129496.1"/>
    </source>
</evidence>
<dbReference type="AlphaFoldDB" id="A0A8L0DPF5"/>
<protein>
    <submittedName>
        <fullName evidence="2">Uncharacterized protein</fullName>
    </submittedName>
</protein>
<evidence type="ECO:0000256" key="1">
    <source>
        <dbReference type="SAM" id="MobiDB-lite"/>
    </source>
</evidence>
<feature type="compositionally biased region" description="Basic residues" evidence="1">
    <location>
        <begin position="35"/>
        <end position="90"/>
    </location>
</feature>
<feature type="region of interest" description="Disordered" evidence="1">
    <location>
        <begin position="35"/>
        <end position="94"/>
    </location>
</feature>
<name>A0A8L0DPF5_ONCMY</name>
<sequence length="129" mass="16097">YIRQKPRNYRQKPRDPCFYTCIACCLGQKPRYYRQKPRYNRQKPRYNRQKPRYNRQKPRCYRQKPRQKPRYYRQKPRYNRQKPRCYRQKPRQTGFTAMRQRMETTDKVEIFKYGTAGLLIGDLGPHSPL</sequence>
<organism evidence="2 3">
    <name type="scientific">Oncorhynchus mykiss</name>
    <name type="common">Rainbow trout</name>
    <name type="synonym">Salmo gairdneri</name>
    <dbReference type="NCBI Taxonomy" id="8022"/>
    <lineage>
        <taxon>Eukaryota</taxon>
        <taxon>Metazoa</taxon>
        <taxon>Chordata</taxon>
        <taxon>Craniata</taxon>
        <taxon>Vertebrata</taxon>
        <taxon>Euteleostomi</taxon>
        <taxon>Actinopterygii</taxon>
        <taxon>Neopterygii</taxon>
        <taxon>Teleostei</taxon>
        <taxon>Protacanthopterygii</taxon>
        <taxon>Salmoniformes</taxon>
        <taxon>Salmonidae</taxon>
        <taxon>Salmoninae</taxon>
        <taxon>Oncorhynchus</taxon>
    </lineage>
</organism>
<keyword evidence="3" id="KW-1185">Reference proteome</keyword>
<reference evidence="2" key="1">
    <citation type="submission" date="2020-07" db="EMBL/GenBank/DDBJ databases">
        <title>A long reads based de novo assembly of the rainbow trout Arlee double haploid line genome.</title>
        <authorList>
            <person name="Gao G."/>
            <person name="Palti Y."/>
        </authorList>
    </citation>
    <scope>NUCLEOTIDE SEQUENCE [LARGE SCALE GENOMIC DNA]</scope>
</reference>
<evidence type="ECO:0000313" key="3">
    <source>
        <dbReference type="Proteomes" id="UP000694395"/>
    </source>
</evidence>
<accession>A0A8L0DPF5</accession>